<feature type="region of interest" description="Disordered" evidence="1">
    <location>
        <begin position="1"/>
        <end position="38"/>
    </location>
</feature>
<dbReference type="AlphaFoldDB" id="A0A0N4YGM0"/>
<proteinExistence type="predicted"/>
<dbReference type="Proteomes" id="UP000271162">
    <property type="component" value="Unassembled WGS sequence"/>
</dbReference>
<evidence type="ECO:0000313" key="2">
    <source>
        <dbReference type="EMBL" id="VDL79558.1"/>
    </source>
</evidence>
<keyword evidence="3" id="KW-1185">Reference proteome</keyword>
<dbReference type="WBParaSite" id="NBR_0001596301-mRNA-1">
    <property type="protein sequence ID" value="NBR_0001596301-mRNA-1"/>
    <property type="gene ID" value="NBR_0001596301"/>
</dbReference>
<name>A0A0N4YGM0_NIPBR</name>
<protein>
    <submittedName>
        <fullName evidence="4">30S ribosomal protein S21</fullName>
    </submittedName>
</protein>
<evidence type="ECO:0000313" key="4">
    <source>
        <dbReference type="WBParaSite" id="NBR_0001596301-mRNA-1"/>
    </source>
</evidence>
<organism evidence="4">
    <name type="scientific">Nippostrongylus brasiliensis</name>
    <name type="common">Rat hookworm</name>
    <dbReference type="NCBI Taxonomy" id="27835"/>
    <lineage>
        <taxon>Eukaryota</taxon>
        <taxon>Metazoa</taxon>
        <taxon>Ecdysozoa</taxon>
        <taxon>Nematoda</taxon>
        <taxon>Chromadorea</taxon>
        <taxon>Rhabditida</taxon>
        <taxon>Rhabditina</taxon>
        <taxon>Rhabditomorpha</taxon>
        <taxon>Strongyloidea</taxon>
        <taxon>Heligmosomidae</taxon>
        <taxon>Nippostrongylus</taxon>
    </lineage>
</organism>
<feature type="compositionally biased region" description="Basic and acidic residues" evidence="1">
    <location>
        <begin position="1"/>
        <end position="16"/>
    </location>
</feature>
<gene>
    <name evidence="2" type="ORF">NBR_LOCUS15964</name>
</gene>
<dbReference type="EMBL" id="UYSL01021973">
    <property type="protein sequence ID" value="VDL79558.1"/>
    <property type="molecule type" value="Genomic_DNA"/>
</dbReference>
<reference evidence="4" key="1">
    <citation type="submission" date="2017-02" db="UniProtKB">
        <authorList>
            <consortium name="WormBaseParasite"/>
        </authorList>
    </citation>
    <scope>IDENTIFICATION</scope>
</reference>
<reference evidence="2 3" key="2">
    <citation type="submission" date="2018-11" db="EMBL/GenBank/DDBJ databases">
        <authorList>
            <consortium name="Pathogen Informatics"/>
        </authorList>
    </citation>
    <scope>NUCLEOTIDE SEQUENCE [LARGE SCALE GENOMIC DNA]</scope>
</reference>
<feature type="compositionally biased region" description="Basic residues" evidence="1">
    <location>
        <begin position="17"/>
        <end position="29"/>
    </location>
</feature>
<evidence type="ECO:0000313" key="3">
    <source>
        <dbReference type="Proteomes" id="UP000271162"/>
    </source>
</evidence>
<accession>A0A0N4YGM0</accession>
<evidence type="ECO:0000256" key="1">
    <source>
        <dbReference type="SAM" id="MobiDB-lite"/>
    </source>
</evidence>
<sequence>MHERLKDAAMRVESRRLSQRNKMFGRYKQRSPDKKSINDAIKKEELDIGGNRRQVMNKQRDGKT</sequence>